<dbReference type="Gene3D" id="1.20.58.90">
    <property type="match status" value="1"/>
</dbReference>
<sequence>MFSQKKFIPALLLIAPLFATATHAEVQTGCAAKKQEIERQIDYAKTHGNQHRVNGLEKALSEVNRNCTDSSLRKDREQKIKEKERKVAERTEELKEARETGNQEKIGKKSKKLEEAKAELAEARAALNK</sequence>
<dbReference type="Proteomes" id="UP000253201">
    <property type="component" value="Unassembled WGS sequence"/>
</dbReference>
<organism evidence="3 4">
    <name type="scientific">Pseudocitrobacter faecalis</name>
    <dbReference type="NCBI Taxonomy" id="1398493"/>
    <lineage>
        <taxon>Bacteria</taxon>
        <taxon>Pseudomonadati</taxon>
        <taxon>Pseudomonadota</taxon>
        <taxon>Gammaproteobacteria</taxon>
        <taxon>Enterobacterales</taxon>
        <taxon>Enterobacteriaceae</taxon>
        <taxon>Pseudocitrobacter</taxon>
    </lineage>
</organism>
<keyword evidence="2" id="KW-0732">Signal</keyword>
<name>A0ABX9G4R8_9ENTR</name>
<evidence type="ECO:0000313" key="3">
    <source>
        <dbReference type="EMBL" id="RBP13498.1"/>
    </source>
</evidence>
<comment type="caution">
    <text evidence="3">The sequence shown here is derived from an EMBL/GenBank/DDBJ whole genome shotgun (WGS) entry which is preliminary data.</text>
</comment>
<dbReference type="RefSeq" id="WP_108473807.1">
    <property type="nucleotide sequence ID" value="NZ_BNAA01000003.1"/>
</dbReference>
<feature type="chain" id="PRO_5045384488" evidence="2">
    <location>
        <begin position="25"/>
        <end position="129"/>
    </location>
</feature>
<feature type="region of interest" description="Disordered" evidence="1">
    <location>
        <begin position="68"/>
        <end position="113"/>
    </location>
</feature>
<dbReference type="InterPro" id="IPR009468">
    <property type="entry name" value="DUF1090"/>
</dbReference>
<evidence type="ECO:0000313" key="4">
    <source>
        <dbReference type="Proteomes" id="UP000253201"/>
    </source>
</evidence>
<dbReference type="Pfam" id="PF06476">
    <property type="entry name" value="DUF1090"/>
    <property type="match status" value="1"/>
</dbReference>
<reference evidence="3 4" key="1">
    <citation type="submission" date="2018-06" db="EMBL/GenBank/DDBJ databases">
        <title>Genomic Encyclopedia of Type Strains, Phase IV (KMG-IV): sequencing the most valuable type-strain genomes for metagenomic binning, comparative biology and taxonomic classification.</title>
        <authorList>
            <person name="Goeker M."/>
        </authorList>
    </citation>
    <scope>NUCLEOTIDE SEQUENCE [LARGE SCALE GENOMIC DNA]</scope>
    <source>
        <strain evidence="3 4">DSM 27453</strain>
    </source>
</reference>
<feature type="compositionally biased region" description="Basic and acidic residues" evidence="1">
    <location>
        <begin position="71"/>
        <end position="113"/>
    </location>
</feature>
<dbReference type="EMBL" id="QNRL01000002">
    <property type="protein sequence ID" value="RBP13498.1"/>
    <property type="molecule type" value="Genomic_DNA"/>
</dbReference>
<gene>
    <name evidence="3" type="ORF">DFQ50_102231</name>
</gene>
<keyword evidence="4" id="KW-1185">Reference proteome</keyword>
<protein>
    <submittedName>
        <fullName evidence="3">Uncharacterized protein DUF1090</fullName>
    </submittedName>
</protein>
<proteinExistence type="predicted"/>
<evidence type="ECO:0000256" key="2">
    <source>
        <dbReference type="SAM" id="SignalP"/>
    </source>
</evidence>
<dbReference type="GeneID" id="99808085"/>
<accession>A0ABX9G4R8</accession>
<evidence type="ECO:0000256" key="1">
    <source>
        <dbReference type="SAM" id="MobiDB-lite"/>
    </source>
</evidence>
<feature type="signal peptide" evidence="2">
    <location>
        <begin position="1"/>
        <end position="24"/>
    </location>
</feature>